<dbReference type="PROSITE" id="PS50053">
    <property type="entry name" value="UBIQUITIN_2"/>
    <property type="match status" value="1"/>
</dbReference>
<dbReference type="InterPro" id="IPR040015">
    <property type="entry name" value="UBL3-like"/>
</dbReference>
<name>A0AAD5GIF2_AMBAR</name>
<organism evidence="2 3">
    <name type="scientific">Ambrosia artemisiifolia</name>
    <name type="common">Common ragweed</name>
    <dbReference type="NCBI Taxonomy" id="4212"/>
    <lineage>
        <taxon>Eukaryota</taxon>
        <taxon>Viridiplantae</taxon>
        <taxon>Streptophyta</taxon>
        <taxon>Embryophyta</taxon>
        <taxon>Tracheophyta</taxon>
        <taxon>Spermatophyta</taxon>
        <taxon>Magnoliopsida</taxon>
        <taxon>eudicotyledons</taxon>
        <taxon>Gunneridae</taxon>
        <taxon>Pentapetalae</taxon>
        <taxon>asterids</taxon>
        <taxon>campanulids</taxon>
        <taxon>Asterales</taxon>
        <taxon>Asteraceae</taxon>
        <taxon>Asteroideae</taxon>
        <taxon>Heliantheae alliance</taxon>
        <taxon>Heliantheae</taxon>
        <taxon>Ambrosia</taxon>
    </lineage>
</organism>
<reference evidence="2" key="1">
    <citation type="submission" date="2022-06" db="EMBL/GenBank/DDBJ databases">
        <title>Uncovering the hologenomic basis of an extraordinary plant invasion.</title>
        <authorList>
            <person name="Bieker V.C."/>
            <person name="Martin M.D."/>
            <person name="Gilbert T."/>
            <person name="Hodgins K."/>
            <person name="Battlay P."/>
            <person name="Petersen B."/>
            <person name="Wilson J."/>
        </authorList>
    </citation>
    <scope>NUCLEOTIDE SEQUENCE</scope>
    <source>
        <strain evidence="2">AA19_3_7</strain>
        <tissue evidence="2">Leaf</tissue>
    </source>
</reference>
<dbReference type="Pfam" id="PF13881">
    <property type="entry name" value="Rad60-SLD_2"/>
    <property type="match status" value="1"/>
</dbReference>
<evidence type="ECO:0000313" key="2">
    <source>
        <dbReference type="EMBL" id="KAI7741416.1"/>
    </source>
</evidence>
<dbReference type="InterPro" id="IPR039540">
    <property type="entry name" value="UBL3-like_ubiquitin_dom"/>
</dbReference>
<dbReference type="CDD" id="cd01814">
    <property type="entry name" value="Ubl_MUBs_plant"/>
    <property type="match status" value="1"/>
</dbReference>
<proteinExistence type="predicted"/>
<keyword evidence="3" id="KW-1185">Reference proteome</keyword>
<dbReference type="Gene3D" id="3.10.20.90">
    <property type="entry name" value="Phosphatidylinositol 3-kinase Catalytic Subunit, Chain A, domain 1"/>
    <property type="match status" value="1"/>
</dbReference>
<comment type="caution">
    <text evidence="2">The sequence shown here is derived from an EMBL/GenBank/DDBJ whole genome shotgun (WGS) entry which is preliminary data.</text>
</comment>
<dbReference type="Proteomes" id="UP001206925">
    <property type="component" value="Unassembled WGS sequence"/>
</dbReference>
<protein>
    <recommendedName>
        <fullName evidence="1">Ubiquitin-like domain-containing protein</fullName>
    </recommendedName>
</protein>
<dbReference type="AlphaFoldDB" id="A0AAD5GIF2"/>
<dbReference type="InterPro" id="IPR029071">
    <property type="entry name" value="Ubiquitin-like_domsf"/>
</dbReference>
<dbReference type="PANTHER" id="PTHR13169:SF27">
    <property type="entry name" value="UBIQUITIN-RELATED DOMAIN-CONTAINING PROTEIN-RELATED"/>
    <property type="match status" value="1"/>
</dbReference>
<gene>
    <name evidence="2" type="ORF">M8C21_000876</name>
</gene>
<feature type="non-terminal residue" evidence="2">
    <location>
        <position position="219"/>
    </location>
</feature>
<evidence type="ECO:0000313" key="3">
    <source>
        <dbReference type="Proteomes" id="UP001206925"/>
    </source>
</evidence>
<accession>A0AAD5GIF2</accession>
<dbReference type="EMBL" id="JAMZMK010008207">
    <property type="protein sequence ID" value="KAI7741416.1"/>
    <property type="molecule type" value="Genomic_DNA"/>
</dbReference>
<dbReference type="InterPro" id="IPR000626">
    <property type="entry name" value="Ubiquitin-like_dom"/>
</dbReference>
<dbReference type="PANTHER" id="PTHR13169">
    <property type="entry name" value="UBIQUITIN-LIKE PROTEIN 3 HCG-1 PROTEIN"/>
    <property type="match status" value="1"/>
</dbReference>
<dbReference type="SUPFAM" id="SSF54236">
    <property type="entry name" value="Ubiquitin-like"/>
    <property type="match status" value="1"/>
</dbReference>
<sequence length="219" mass="24309">MKVVVFECWGFVFERKLKMSEVQDSLEIKFRLIDGSDIGPTSFPAAATVSALKESIISQWPKDKENAPKTVKDLKIISAGKILENSKTVGECRSALCDVPGVITTMHVIVTQPPQEKATRDPGSNCFQIKIVGVGVQLMNGWTKKILNKKEWKSLEETCTIQRFSPTDDDMATDGLESHKRPTARLVHGWFSRGMSVQTGCGLGCSPVVNRWTRSFVYA</sequence>
<feature type="domain" description="Ubiquitin-like" evidence="1">
    <location>
        <begin position="26"/>
        <end position="92"/>
    </location>
</feature>
<evidence type="ECO:0000259" key="1">
    <source>
        <dbReference type="PROSITE" id="PS50053"/>
    </source>
</evidence>